<feature type="signal peptide" evidence="1">
    <location>
        <begin position="1"/>
        <end position="32"/>
    </location>
</feature>
<reference evidence="2 3" key="1">
    <citation type="submission" date="2024-04" db="EMBL/GenBank/DDBJ databases">
        <authorList>
            <person name="Rising A."/>
            <person name="Reimegard J."/>
            <person name="Sonavane S."/>
            <person name="Akerstrom W."/>
            <person name="Nylinder S."/>
            <person name="Hedman E."/>
            <person name="Kallberg Y."/>
        </authorList>
    </citation>
    <scope>NUCLEOTIDE SEQUENCE [LARGE SCALE GENOMIC DNA]</scope>
</reference>
<evidence type="ECO:0000313" key="3">
    <source>
        <dbReference type="Proteomes" id="UP001497382"/>
    </source>
</evidence>
<dbReference type="Proteomes" id="UP001497382">
    <property type="component" value="Unassembled WGS sequence"/>
</dbReference>
<dbReference type="AlphaFoldDB" id="A0AAV2A4I8"/>
<evidence type="ECO:0000313" key="2">
    <source>
        <dbReference type="EMBL" id="CAL1278950.1"/>
    </source>
</evidence>
<accession>A0AAV2A4I8</accession>
<organism evidence="2 3">
    <name type="scientific">Larinioides sclopetarius</name>
    <dbReference type="NCBI Taxonomy" id="280406"/>
    <lineage>
        <taxon>Eukaryota</taxon>
        <taxon>Metazoa</taxon>
        <taxon>Ecdysozoa</taxon>
        <taxon>Arthropoda</taxon>
        <taxon>Chelicerata</taxon>
        <taxon>Arachnida</taxon>
        <taxon>Araneae</taxon>
        <taxon>Araneomorphae</taxon>
        <taxon>Entelegynae</taxon>
        <taxon>Araneoidea</taxon>
        <taxon>Araneidae</taxon>
        <taxon>Larinioides</taxon>
    </lineage>
</organism>
<protein>
    <submittedName>
        <fullName evidence="2">Uncharacterized protein</fullName>
    </submittedName>
</protein>
<keyword evidence="1" id="KW-0732">Signal</keyword>
<proteinExistence type="predicted"/>
<keyword evidence="3" id="KW-1185">Reference proteome</keyword>
<comment type="caution">
    <text evidence="2">The sequence shown here is derived from an EMBL/GenBank/DDBJ whole genome shotgun (WGS) entry which is preliminary data.</text>
</comment>
<sequence length="141" mass="14995">MFNRAELHKMLNLTRASKWFVIFSLTISIAQAIPIDVQDAGAAAISGANGIPEDLQQPLDNLPTLDLPDIPDNIGSLPDLPDIPVGDFVGKIATGFKDGLLQSVEILKSEPFPDNIIHMVQTSTIALKALITNLNVAGGAL</sequence>
<dbReference type="EMBL" id="CAXIEN010000117">
    <property type="protein sequence ID" value="CAL1278950.1"/>
    <property type="molecule type" value="Genomic_DNA"/>
</dbReference>
<name>A0AAV2A4I8_9ARAC</name>
<gene>
    <name evidence="2" type="ORF">LARSCL_LOCUS10081</name>
</gene>
<feature type="chain" id="PRO_5043774368" evidence="1">
    <location>
        <begin position="33"/>
        <end position="141"/>
    </location>
</feature>
<evidence type="ECO:0000256" key="1">
    <source>
        <dbReference type="SAM" id="SignalP"/>
    </source>
</evidence>